<proteinExistence type="inferred from homology"/>
<dbReference type="Gene3D" id="1.25.60.10">
    <property type="entry name" value="MgtE N-terminal domain-like"/>
    <property type="match status" value="1"/>
</dbReference>
<keyword evidence="7 8" id="KW-0472">Membrane</keyword>
<dbReference type="InterPro" id="IPR038076">
    <property type="entry name" value="MgtE_N_sf"/>
</dbReference>
<feature type="transmembrane region" description="Helical" evidence="8">
    <location>
        <begin position="435"/>
        <end position="458"/>
    </location>
</feature>
<name>A0A3B0UZF2_9ZZZZ</name>
<dbReference type="SUPFAM" id="SSF158791">
    <property type="entry name" value="MgtE N-terminal domain-like"/>
    <property type="match status" value="1"/>
</dbReference>
<gene>
    <name evidence="10" type="ORF">MNBD_DELTA04-1085</name>
</gene>
<protein>
    <submittedName>
        <fullName evidence="10">Mg/Co/Ni transporter MgtE, CBS domain-containing</fullName>
    </submittedName>
</protein>
<keyword evidence="6 8" id="KW-1133">Transmembrane helix</keyword>
<dbReference type="EMBL" id="UOEY01000025">
    <property type="protein sequence ID" value="VAW36568.1"/>
    <property type="molecule type" value="Genomic_DNA"/>
</dbReference>
<dbReference type="CDD" id="cd04606">
    <property type="entry name" value="CBS_pair_Mg_transporter"/>
    <property type="match status" value="1"/>
</dbReference>
<accession>A0A3B0UZF2</accession>
<dbReference type="Pfam" id="PF03448">
    <property type="entry name" value="MgtE_N"/>
    <property type="match status" value="1"/>
</dbReference>
<dbReference type="SUPFAM" id="SSF161093">
    <property type="entry name" value="MgtE membrane domain-like"/>
    <property type="match status" value="1"/>
</dbReference>
<dbReference type="GO" id="GO:0015095">
    <property type="term" value="F:magnesium ion transmembrane transporter activity"/>
    <property type="evidence" value="ECO:0007669"/>
    <property type="project" value="InterPro"/>
</dbReference>
<evidence type="ECO:0000256" key="8">
    <source>
        <dbReference type="SAM" id="Phobius"/>
    </source>
</evidence>
<feature type="domain" description="CBS" evidence="9">
    <location>
        <begin position="148"/>
        <end position="210"/>
    </location>
</feature>
<dbReference type="Gene3D" id="3.10.580.10">
    <property type="entry name" value="CBS-domain"/>
    <property type="match status" value="1"/>
</dbReference>
<dbReference type="InterPro" id="IPR000644">
    <property type="entry name" value="CBS_dom"/>
</dbReference>
<evidence type="ECO:0000256" key="2">
    <source>
        <dbReference type="ARBA" id="ARBA00009749"/>
    </source>
</evidence>
<dbReference type="SMART" id="SM00924">
    <property type="entry name" value="MgtE_N"/>
    <property type="match status" value="1"/>
</dbReference>
<dbReference type="Gene3D" id="1.10.357.20">
    <property type="entry name" value="SLC41 divalent cation transporters, integral membrane domain"/>
    <property type="match status" value="1"/>
</dbReference>
<comment type="similarity">
    <text evidence="2">Belongs to the SLC41A transporter family.</text>
</comment>
<feature type="transmembrane region" description="Helical" evidence="8">
    <location>
        <begin position="395"/>
        <end position="423"/>
    </location>
</feature>
<organism evidence="10">
    <name type="scientific">hydrothermal vent metagenome</name>
    <dbReference type="NCBI Taxonomy" id="652676"/>
    <lineage>
        <taxon>unclassified sequences</taxon>
        <taxon>metagenomes</taxon>
        <taxon>ecological metagenomes</taxon>
    </lineage>
</organism>
<comment type="subcellular location">
    <subcellularLocation>
        <location evidence="1">Membrane</location>
        <topology evidence="1">Multi-pass membrane protein</topology>
    </subcellularLocation>
</comment>
<feature type="domain" description="CBS" evidence="9">
    <location>
        <begin position="212"/>
        <end position="268"/>
    </location>
</feature>
<dbReference type="Pfam" id="PF01769">
    <property type="entry name" value="MgtE"/>
    <property type="match status" value="1"/>
</dbReference>
<keyword evidence="4 8" id="KW-0812">Transmembrane</keyword>
<evidence type="ECO:0000256" key="6">
    <source>
        <dbReference type="ARBA" id="ARBA00022989"/>
    </source>
</evidence>
<feature type="transmembrane region" description="Helical" evidence="8">
    <location>
        <begin position="369"/>
        <end position="389"/>
    </location>
</feature>
<reference evidence="10" key="1">
    <citation type="submission" date="2018-06" db="EMBL/GenBank/DDBJ databases">
        <authorList>
            <person name="Zhirakovskaya E."/>
        </authorList>
    </citation>
    <scope>NUCLEOTIDE SEQUENCE</scope>
</reference>
<feature type="transmembrane region" description="Helical" evidence="8">
    <location>
        <begin position="295"/>
        <end position="316"/>
    </location>
</feature>
<dbReference type="NCBIfam" id="TIGR00400">
    <property type="entry name" value="mgtE"/>
    <property type="match status" value="1"/>
</dbReference>
<evidence type="ECO:0000259" key="9">
    <source>
        <dbReference type="PROSITE" id="PS51371"/>
    </source>
</evidence>
<evidence type="ECO:0000313" key="10">
    <source>
        <dbReference type="EMBL" id="VAW36568.1"/>
    </source>
</evidence>
<keyword evidence="5" id="KW-0460">Magnesium</keyword>
<dbReference type="SMART" id="SM00116">
    <property type="entry name" value="CBS"/>
    <property type="match status" value="2"/>
</dbReference>
<dbReference type="PANTHER" id="PTHR43773:SF1">
    <property type="entry name" value="MAGNESIUM TRANSPORTER MGTE"/>
    <property type="match status" value="1"/>
</dbReference>
<dbReference type="Pfam" id="PF00571">
    <property type="entry name" value="CBS"/>
    <property type="match status" value="2"/>
</dbReference>
<evidence type="ECO:0000256" key="5">
    <source>
        <dbReference type="ARBA" id="ARBA00022842"/>
    </source>
</evidence>
<evidence type="ECO:0000256" key="4">
    <source>
        <dbReference type="ARBA" id="ARBA00022692"/>
    </source>
</evidence>
<dbReference type="SUPFAM" id="SSF54631">
    <property type="entry name" value="CBS-domain pair"/>
    <property type="match status" value="1"/>
</dbReference>
<dbReference type="PROSITE" id="PS51371">
    <property type="entry name" value="CBS"/>
    <property type="match status" value="2"/>
</dbReference>
<dbReference type="InterPro" id="IPR006668">
    <property type="entry name" value="Mg_transptr_MgtE_intracell_dom"/>
</dbReference>
<sequence>MRKTPEREMFGSEGKVLLDTLRRLHRKGAVDNCIKLLKKIHPADLAWVFRSLSPLEQKDIFQLIAQTDLVADFLSELDASIMVDLVDGFPASFMAKVVTKMASDDAADLLEAIPEDIAAEIRAHMETADRHEVEELLKYSPDTAGGLMSPDFMYLDEELTVEEAIKKVQKRSEEKEMVFYLYITHGDGQLVGVLSLRELILHPMHRKLKNIMNTNVISVTTDTDQEEVAHVVSQYNLLAVPVVDSSFHLVGIVTVDDVIDVIREEATEDFLQMAGAGKEREILLKPLHQKILLRAPWLFASWVGGVAAMFIITSFQSELQKVLALASFIPIVSGMGGNIATQSSAIMVRGLATGRVNIQHFFKIIAKEFVVGVVLGAAFGLLLGILAHFRYVTPAYLGLVVGFSVFVVMSVAVTIGTMVPMILKRLNVDPALGTGPFISTSIDVLGVTLFFTLARLLLGL</sequence>
<dbReference type="AlphaFoldDB" id="A0A3B0UZF2"/>
<dbReference type="PANTHER" id="PTHR43773">
    <property type="entry name" value="MAGNESIUM TRANSPORTER MGTE"/>
    <property type="match status" value="1"/>
</dbReference>
<dbReference type="GO" id="GO:0016020">
    <property type="term" value="C:membrane"/>
    <property type="evidence" value="ECO:0007669"/>
    <property type="project" value="UniProtKB-SubCell"/>
</dbReference>
<dbReference type="InterPro" id="IPR046342">
    <property type="entry name" value="CBS_dom_sf"/>
</dbReference>
<feature type="transmembrane region" description="Helical" evidence="8">
    <location>
        <begin position="322"/>
        <end position="348"/>
    </location>
</feature>
<dbReference type="InterPro" id="IPR006669">
    <property type="entry name" value="MgtE_transporter"/>
</dbReference>
<evidence type="ECO:0000256" key="3">
    <source>
        <dbReference type="ARBA" id="ARBA00022448"/>
    </source>
</evidence>
<evidence type="ECO:0000256" key="7">
    <source>
        <dbReference type="ARBA" id="ARBA00023136"/>
    </source>
</evidence>
<keyword evidence="3" id="KW-0813">Transport</keyword>
<dbReference type="InterPro" id="IPR006667">
    <property type="entry name" value="SLC41_membr_dom"/>
</dbReference>
<dbReference type="InterPro" id="IPR036739">
    <property type="entry name" value="SLC41_membr_dom_sf"/>
</dbReference>
<evidence type="ECO:0000256" key="1">
    <source>
        <dbReference type="ARBA" id="ARBA00004141"/>
    </source>
</evidence>